<dbReference type="EMBL" id="CACSIK010000001">
    <property type="protein sequence ID" value="CAA0092075.1"/>
    <property type="molecule type" value="Genomic_DNA"/>
</dbReference>
<accession>A0A5S9P727</accession>
<dbReference type="Proteomes" id="UP000439591">
    <property type="component" value="Unassembled WGS sequence"/>
</dbReference>
<gene>
    <name evidence="2" type="ORF">IHBHHGIJ_02243</name>
    <name evidence="3" type="ORF">KFEGEMFD_01845</name>
</gene>
<keyword evidence="1" id="KW-0732">Signal</keyword>
<evidence type="ECO:0000256" key="1">
    <source>
        <dbReference type="SAM" id="SignalP"/>
    </source>
</evidence>
<reference evidence="4 5" key="1">
    <citation type="submission" date="2019-11" db="EMBL/GenBank/DDBJ databases">
        <authorList>
            <person name="Holert J."/>
        </authorList>
    </citation>
    <scope>NUCLEOTIDE SEQUENCE [LARGE SCALE GENOMIC DNA]</scope>
    <source>
        <strain evidence="3">BC3_2A</strain>
        <strain evidence="2">SB11_1A</strain>
    </source>
</reference>
<organism evidence="3 5">
    <name type="scientific">Zhongshania aliphaticivorans</name>
    <dbReference type="NCBI Taxonomy" id="1470434"/>
    <lineage>
        <taxon>Bacteria</taxon>
        <taxon>Pseudomonadati</taxon>
        <taxon>Pseudomonadota</taxon>
        <taxon>Gammaproteobacteria</taxon>
        <taxon>Cellvibrionales</taxon>
        <taxon>Spongiibacteraceae</taxon>
        <taxon>Zhongshania</taxon>
    </lineage>
</organism>
<proteinExistence type="predicted"/>
<evidence type="ECO:0000313" key="3">
    <source>
        <dbReference type="EMBL" id="CAA0099406.1"/>
    </source>
</evidence>
<protein>
    <submittedName>
        <fullName evidence="3">Uncharacterized protein</fullName>
    </submittedName>
</protein>
<name>A0A5S9P727_9GAMM</name>
<dbReference type="RefSeq" id="WP_159268813.1">
    <property type="nucleotide sequence ID" value="NZ_CACSIK010000001.1"/>
</dbReference>
<evidence type="ECO:0000313" key="2">
    <source>
        <dbReference type="EMBL" id="CAA0092075.1"/>
    </source>
</evidence>
<sequence>MLRIVFSILALMLWTAALAGSYHGVNDAAPANVSSMVELESGFTDTPERLFTAATPQTSSAPQYTLLGRVAPQTSPRVKNHVYGNASIRSPPITL</sequence>
<dbReference type="EMBL" id="CACSIM010000002">
    <property type="protein sequence ID" value="CAA0099406.1"/>
    <property type="molecule type" value="Genomic_DNA"/>
</dbReference>
<keyword evidence="4" id="KW-1185">Reference proteome</keyword>
<feature type="signal peptide" evidence="1">
    <location>
        <begin position="1"/>
        <end position="19"/>
    </location>
</feature>
<evidence type="ECO:0000313" key="5">
    <source>
        <dbReference type="Proteomes" id="UP000439591"/>
    </source>
</evidence>
<evidence type="ECO:0000313" key="4">
    <source>
        <dbReference type="Proteomes" id="UP000435877"/>
    </source>
</evidence>
<dbReference type="AlphaFoldDB" id="A0A5S9P727"/>
<dbReference type="Proteomes" id="UP000435877">
    <property type="component" value="Unassembled WGS sequence"/>
</dbReference>
<feature type="chain" id="PRO_5036372896" evidence="1">
    <location>
        <begin position="20"/>
        <end position="95"/>
    </location>
</feature>